<evidence type="ECO:0000259" key="10">
    <source>
        <dbReference type="PROSITE" id="PS50157"/>
    </source>
</evidence>
<keyword evidence="2" id="KW-0479">Metal-binding</keyword>
<feature type="domain" description="C2H2-type" evidence="10">
    <location>
        <begin position="281"/>
        <end position="308"/>
    </location>
</feature>
<dbReference type="AlphaFoldDB" id="A0A672V681"/>
<feature type="domain" description="C2H2-type" evidence="10">
    <location>
        <begin position="226"/>
        <end position="248"/>
    </location>
</feature>
<evidence type="ECO:0000313" key="11">
    <source>
        <dbReference type="Ensembl" id="ENSSHBP00005022885.1"/>
    </source>
</evidence>
<dbReference type="SMART" id="SM00355">
    <property type="entry name" value="ZnF_C2H2"/>
    <property type="match status" value="10"/>
</dbReference>
<keyword evidence="5" id="KW-0862">Zinc</keyword>
<reference evidence="11" key="3">
    <citation type="submission" date="2025-09" db="UniProtKB">
        <authorList>
            <consortium name="Ensembl"/>
        </authorList>
    </citation>
    <scope>IDENTIFICATION</scope>
</reference>
<dbReference type="OMA" id="HVANHAY"/>
<dbReference type="Gene3D" id="3.30.160.60">
    <property type="entry name" value="Classic Zinc Finger"/>
    <property type="match status" value="4"/>
</dbReference>
<evidence type="ECO:0000256" key="7">
    <source>
        <dbReference type="ARBA" id="ARBA00023242"/>
    </source>
</evidence>
<evidence type="ECO:0000256" key="9">
    <source>
        <dbReference type="SAM" id="MobiDB-lite"/>
    </source>
</evidence>
<dbReference type="Pfam" id="PF00096">
    <property type="entry name" value="zf-C2H2"/>
    <property type="match status" value="2"/>
</dbReference>
<evidence type="ECO:0000256" key="4">
    <source>
        <dbReference type="ARBA" id="ARBA00022771"/>
    </source>
</evidence>
<dbReference type="InParanoid" id="A0A672V681"/>
<dbReference type="Proteomes" id="UP000472266">
    <property type="component" value="Chromosome 2"/>
</dbReference>
<feature type="domain" description="C2H2-type" evidence="10">
    <location>
        <begin position="252"/>
        <end position="280"/>
    </location>
</feature>
<feature type="domain" description="C2H2-type" evidence="10">
    <location>
        <begin position="339"/>
        <end position="362"/>
    </location>
</feature>
<organism evidence="11 12">
    <name type="scientific">Strigops habroptila</name>
    <name type="common">Kakapo</name>
    <dbReference type="NCBI Taxonomy" id="2489341"/>
    <lineage>
        <taxon>Eukaryota</taxon>
        <taxon>Metazoa</taxon>
        <taxon>Chordata</taxon>
        <taxon>Craniata</taxon>
        <taxon>Vertebrata</taxon>
        <taxon>Euteleostomi</taxon>
        <taxon>Archelosauria</taxon>
        <taxon>Archosauria</taxon>
        <taxon>Dinosauria</taxon>
        <taxon>Saurischia</taxon>
        <taxon>Theropoda</taxon>
        <taxon>Coelurosauria</taxon>
        <taxon>Aves</taxon>
        <taxon>Neognathae</taxon>
        <taxon>Neoaves</taxon>
        <taxon>Telluraves</taxon>
        <taxon>Australaves</taxon>
        <taxon>Psittaciformes</taxon>
        <taxon>Psittacidae</taxon>
        <taxon>Strigops</taxon>
    </lineage>
</organism>
<dbReference type="GO" id="GO:0000978">
    <property type="term" value="F:RNA polymerase II cis-regulatory region sequence-specific DNA binding"/>
    <property type="evidence" value="ECO:0007669"/>
    <property type="project" value="TreeGrafter"/>
</dbReference>
<keyword evidence="7" id="KW-0539">Nucleus</keyword>
<dbReference type="PANTHER" id="PTHR24391">
    <property type="entry name" value="HISTONE H4 TRANSCRIPTION FACTOR-RELATED"/>
    <property type="match status" value="1"/>
</dbReference>
<accession>A0A672V681</accession>
<evidence type="ECO:0000256" key="6">
    <source>
        <dbReference type="ARBA" id="ARBA00023125"/>
    </source>
</evidence>
<dbReference type="InterPro" id="IPR036236">
    <property type="entry name" value="Znf_C2H2_sf"/>
</dbReference>
<evidence type="ECO:0000256" key="8">
    <source>
        <dbReference type="PROSITE-ProRule" id="PRU00042"/>
    </source>
</evidence>
<evidence type="ECO:0000256" key="5">
    <source>
        <dbReference type="ARBA" id="ARBA00022833"/>
    </source>
</evidence>
<keyword evidence="3" id="KW-0677">Repeat</keyword>
<keyword evidence="12" id="KW-1185">Reference proteome</keyword>
<proteinExistence type="predicted"/>
<evidence type="ECO:0000256" key="1">
    <source>
        <dbReference type="ARBA" id="ARBA00004123"/>
    </source>
</evidence>
<dbReference type="GO" id="GO:0008270">
    <property type="term" value="F:zinc ion binding"/>
    <property type="evidence" value="ECO:0007669"/>
    <property type="project" value="UniProtKB-KW"/>
</dbReference>
<dbReference type="Gene3D" id="6.10.140.370">
    <property type="match status" value="1"/>
</dbReference>
<dbReference type="Ensembl" id="ENSSHBT00005027219.1">
    <property type="protein sequence ID" value="ENSSHBP00005022885.1"/>
    <property type="gene ID" value="ENSSHBG00005019212.1"/>
</dbReference>
<dbReference type="GO" id="GO:0000981">
    <property type="term" value="F:DNA-binding transcription factor activity, RNA polymerase II-specific"/>
    <property type="evidence" value="ECO:0007669"/>
    <property type="project" value="TreeGrafter"/>
</dbReference>
<feature type="region of interest" description="Disordered" evidence="9">
    <location>
        <begin position="474"/>
        <end position="509"/>
    </location>
</feature>
<feature type="compositionally biased region" description="Polar residues" evidence="9">
    <location>
        <begin position="397"/>
        <end position="413"/>
    </location>
</feature>
<keyword evidence="6" id="KW-0238">DNA-binding</keyword>
<feature type="domain" description="C2H2-type" evidence="10">
    <location>
        <begin position="165"/>
        <end position="195"/>
    </location>
</feature>
<evidence type="ECO:0000256" key="2">
    <source>
        <dbReference type="ARBA" id="ARBA00022723"/>
    </source>
</evidence>
<feature type="region of interest" description="Disordered" evidence="9">
    <location>
        <begin position="397"/>
        <end position="422"/>
    </location>
</feature>
<evidence type="ECO:0000313" key="12">
    <source>
        <dbReference type="Proteomes" id="UP000472266"/>
    </source>
</evidence>
<dbReference type="PANTHER" id="PTHR24391:SF15">
    <property type="entry name" value="MBD2 (METHYL-CPG-BINDING PROTEIN)-INTERACTING ZINC FINGER PROTEIN"/>
    <property type="match status" value="1"/>
</dbReference>
<comment type="subcellular location">
    <subcellularLocation>
        <location evidence="1">Nucleus</location>
    </subcellularLocation>
</comment>
<reference evidence="11" key="2">
    <citation type="submission" date="2025-08" db="UniProtKB">
        <authorList>
            <consortium name="Ensembl"/>
        </authorList>
    </citation>
    <scope>IDENTIFICATION</scope>
</reference>
<keyword evidence="4 8" id="KW-0863">Zinc-finger</keyword>
<dbReference type="GO" id="GO:0005634">
    <property type="term" value="C:nucleus"/>
    <property type="evidence" value="ECO:0007669"/>
    <property type="project" value="UniProtKB-SubCell"/>
</dbReference>
<dbReference type="SUPFAM" id="SSF57667">
    <property type="entry name" value="beta-beta-alpha zinc fingers"/>
    <property type="match status" value="3"/>
</dbReference>
<dbReference type="InterPro" id="IPR013087">
    <property type="entry name" value="Znf_C2H2_type"/>
</dbReference>
<dbReference type="PROSITE" id="PS00028">
    <property type="entry name" value="ZINC_FINGER_C2H2_1"/>
    <property type="match status" value="5"/>
</dbReference>
<sequence>MAPGSKFKNTELILPCEWKECCFVGKCMEEFCNHIAEHLDEYLQPPLETADLTSFSYLEQYRCWWRSCEFEAKDSRELVTHVNFHSYHTKLKFRGSQLRALHQNLPVCLQSSHSWQQLPKTSEEFVCHWENCDVTFNNPVWFYQHVANHAYAAEEEIVIDQKKAVYCHWKGNCLGVFKGKHKLWDHLRTHTRERIVACPTCGGMFSNNTKFFDHTKRQVSEDNRMFVCQNCQKHFASERLLRDHMRGHVYHVTCALCDMVCTSVSSLKAHTRFRHCNERPFHCHLCDSSFKNAYDLHKHVETHNDSDAYSCDVEGCGFMSRTLQTLKQHYKRSNGILKYKCHICQKCFSWSYTLTLHLRKAHKLCSHSRFRYKEDDEGHMSLNVAVYNDITGLGQALNNKTGTNKPSPSQNSFGRGGGDSCKRDTSTVEVLFMQLQPGSQATGENVRAETETSVPEPVYSELQTAVQPFESCCTSDEVDEAEGKTSRNGAGLGNSDSFLEKQPFNGFLL</sequence>
<dbReference type="GeneTree" id="ENSGT00870000136508"/>
<reference evidence="11 12" key="1">
    <citation type="submission" date="2019-11" db="EMBL/GenBank/DDBJ databases">
        <title>Strigops habroptila (kakapo) genome, bStrHab1, primary haplotype, v2.</title>
        <authorList>
            <person name="Jarvis E.D."/>
            <person name="Howard J."/>
            <person name="Rhie A."/>
            <person name="Phillippy A."/>
            <person name="Korlach J."/>
            <person name="Digby A."/>
            <person name="Iorns D."/>
            <person name="Eason D."/>
            <person name="Robertson B."/>
            <person name="Raemaekers T."/>
            <person name="Howe K."/>
            <person name="Lewin H."/>
            <person name="Damas J."/>
            <person name="Hastie A."/>
            <person name="Tracey A."/>
            <person name="Chow W."/>
            <person name="Fedrigo O."/>
        </authorList>
    </citation>
    <scope>NUCLEOTIDE SEQUENCE [LARGE SCALE GENOMIC DNA]</scope>
</reference>
<dbReference type="PROSITE" id="PS50157">
    <property type="entry name" value="ZINC_FINGER_C2H2_2"/>
    <property type="match status" value="5"/>
</dbReference>
<protein>
    <recommendedName>
        <fullName evidence="10">C2H2-type domain-containing protein</fullName>
    </recommendedName>
</protein>
<dbReference type="GO" id="GO:0045892">
    <property type="term" value="P:negative regulation of DNA-templated transcription"/>
    <property type="evidence" value="ECO:0007669"/>
    <property type="project" value="UniProtKB-ARBA"/>
</dbReference>
<name>A0A672V681_STRHB</name>
<dbReference type="InterPro" id="IPR051574">
    <property type="entry name" value="ZnF_E-box_Homeobox"/>
</dbReference>
<dbReference type="Pfam" id="PF12874">
    <property type="entry name" value="zf-met"/>
    <property type="match status" value="1"/>
</dbReference>
<evidence type="ECO:0000256" key="3">
    <source>
        <dbReference type="ARBA" id="ARBA00022737"/>
    </source>
</evidence>